<protein>
    <submittedName>
        <fullName evidence="3">Heterokaryon incompatibility protein-domain-containing protein</fullName>
    </submittedName>
</protein>
<keyword evidence="4" id="KW-1185">Reference proteome</keyword>
<dbReference type="InterPro" id="IPR010730">
    <property type="entry name" value="HET"/>
</dbReference>
<dbReference type="PANTHER" id="PTHR24148">
    <property type="entry name" value="ANKYRIN REPEAT DOMAIN-CONTAINING PROTEIN 39 HOMOLOG-RELATED"/>
    <property type="match status" value="1"/>
</dbReference>
<name>A0AAJ0BEF5_9PEZI</name>
<reference evidence="3" key="1">
    <citation type="submission" date="2023-06" db="EMBL/GenBank/DDBJ databases">
        <title>Genome-scale phylogeny and comparative genomics of the fungal order Sordariales.</title>
        <authorList>
            <consortium name="Lawrence Berkeley National Laboratory"/>
            <person name="Hensen N."/>
            <person name="Bonometti L."/>
            <person name="Westerberg I."/>
            <person name="Brannstrom I.O."/>
            <person name="Guillou S."/>
            <person name="Cros-Aarteil S."/>
            <person name="Calhoun S."/>
            <person name="Haridas S."/>
            <person name="Kuo A."/>
            <person name="Mondo S."/>
            <person name="Pangilinan J."/>
            <person name="Riley R."/>
            <person name="Labutti K."/>
            <person name="Andreopoulos B."/>
            <person name="Lipzen A."/>
            <person name="Chen C."/>
            <person name="Yanf M."/>
            <person name="Daum C."/>
            <person name="Ng V."/>
            <person name="Clum A."/>
            <person name="Steindorff A."/>
            <person name="Ohm R."/>
            <person name="Martin F."/>
            <person name="Silar P."/>
            <person name="Natvig D."/>
            <person name="Lalanne C."/>
            <person name="Gautier V."/>
            <person name="Ament-Velasquez S.L."/>
            <person name="Kruys A."/>
            <person name="Hutchinson M.I."/>
            <person name="Powell A.J."/>
            <person name="Barry K."/>
            <person name="Miller A.N."/>
            <person name="Grigoriev I.V."/>
            <person name="Debuchy R."/>
            <person name="Gladieux P."/>
            <person name="Thoren M.H."/>
            <person name="Johannesson H."/>
        </authorList>
    </citation>
    <scope>NUCLEOTIDE SEQUENCE</scope>
    <source>
        <strain evidence="3">PSN4</strain>
    </source>
</reference>
<organism evidence="3 4">
    <name type="scientific">Echria macrotheca</name>
    <dbReference type="NCBI Taxonomy" id="438768"/>
    <lineage>
        <taxon>Eukaryota</taxon>
        <taxon>Fungi</taxon>
        <taxon>Dikarya</taxon>
        <taxon>Ascomycota</taxon>
        <taxon>Pezizomycotina</taxon>
        <taxon>Sordariomycetes</taxon>
        <taxon>Sordariomycetidae</taxon>
        <taxon>Sordariales</taxon>
        <taxon>Schizotheciaceae</taxon>
        <taxon>Echria</taxon>
    </lineage>
</organism>
<dbReference type="EMBL" id="MU839832">
    <property type="protein sequence ID" value="KAK1756482.1"/>
    <property type="molecule type" value="Genomic_DNA"/>
</dbReference>
<dbReference type="Proteomes" id="UP001239445">
    <property type="component" value="Unassembled WGS sequence"/>
</dbReference>
<feature type="region of interest" description="Disordered" evidence="1">
    <location>
        <begin position="39"/>
        <end position="100"/>
    </location>
</feature>
<evidence type="ECO:0000313" key="4">
    <source>
        <dbReference type="Proteomes" id="UP001239445"/>
    </source>
</evidence>
<sequence length="835" mass="94403">MSRWHDGSCRVPNIVLEDGTPRCTACCILCPLQTLRSSHPRNPALTLPPPEEPGRLNLRWPPSVFNSPANPGHDGSAPSAGPVPATPPNSPTKTNNPPTSPVYGRLAPQEFRLACLAAVSDVDFPVHMTLEVYDRDNCPEYETVSYTWGGEDEDYTPSRPIYIGPYWDVVFQPRNCWEMLRFIRPWRGVRMVWVDALCINQTDVEERGAQVATMGDIYRRCSRVIVYLGPDLAAPSTTTFAQRCSLGEIRLSSSLSFRQLFARKYFKRVWVIQELLLAPRAVIHVAGVDYAVDRAIASEFETDFWHSTAAPWLQFLTQESFANREIYDVLRLTSNSLSSDPRDRIFAILALIQGTSWQPDYSLSPQQVFVGLSAHLLIDRHDATVLLHSTGVSPGRSGPHSPSWALDWQSQQGWRRYFALPESKGERQRKTITELRTVYSNRFTSLNRNVSSVYFEHSERWHDLVATKRPWHCSMAVDTMTGALSIHAARIFSIEKLSHHKRISNMDLYEVRGAGTSLFLASPQRDTAVPSGRGLYLYAMWTSTGASGFDSAVPATYLILRSLNQRGISGSGMFELVAASQDLFVEVQNSDPANSPVAIESLEEQMELVQTWLWEGRRPRGSPLFGPFFFPGAKSGIGFLPAALAFVRYLTTPANPEVDADQSKEFISRYIECIPERYSPVVSENGDWLTLSLKRFDDFRERLQHIVREESIIVSYCASLNKPSVGEYKKVPNRWEWRRKYRGWKALKDEGPSFLLGDEVTTLHVRVPVEQLKEVFAIYCEPLERMLPAFQGSIEGLGLAIADGLLPQHRHIGVPSLWFARAFGSYLRYEQIRIF</sequence>
<dbReference type="PANTHER" id="PTHR24148:SF81">
    <property type="entry name" value="HETEROKARYON INCOMPATIBILITY DOMAIN-CONTAINING PROTEIN"/>
    <property type="match status" value="1"/>
</dbReference>
<dbReference type="InterPro" id="IPR052895">
    <property type="entry name" value="HetReg/Transcr_Mod"/>
</dbReference>
<evidence type="ECO:0000313" key="3">
    <source>
        <dbReference type="EMBL" id="KAK1756482.1"/>
    </source>
</evidence>
<comment type="caution">
    <text evidence="3">The sequence shown here is derived from an EMBL/GenBank/DDBJ whole genome shotgun (WGS) entry which is preliminary data.</text>
</comment>
<evidence type="ECO:0000259" key="2">
    <source>
        <dbReference type="Pfam" id="PF06985"/>
    </source>
</evidence>
<accession>A0AAJ0BEF5</accession>
<feature type="domain" description="Heterokaryon incompatibility" evidence="2">
    <location>
        <begin position="141"/>
        <end position="274"/>
    </location>
</feature>
<dbReference type="AlphaFoldDB" id="A0AAJ0BEF5"/>
<proteinExistence type="predicted"/>
<dbReference type="Pfam" id="PF06985">
    <property type="entry name" value="HET"/>
    <property type="match status" value="1"/>
</dbReference>
<evidence type="ECO:0000256" key="1">
    <source>
        <dbReference type="SAM" id="MobiDB-lite"/>
    </source>
</evidence>
<gene>
    <name evidence="3" type="ORF">QBC47DRAFT_380038</name>
</gene>